<protein>
    <submittedName>
        <fullName evidence="2">Uncharacterized protein</fullName>
    </submittedName>
</protein>
<feature type="transmembrane region" description="Helical" evidence="1">
    <location>
        <begin position="45"/>
        <end position="66"/>
    </location>
</feature>
<proteinExistence type="predicted"/>
<dbReference type="RefSeq" id="WP_045296082.1">
    <property type="nucleotide sequence ID" value="NZ_JYJA01000010.1"/>
</dbReference>
<evidence type="ECO:0000313" key="2">
    <source>
        <dbReference type="EMBL" id="KJL45772.1"/>
    </source>
</evidence>
<feature type="transmembrane region" description="Helical" evidence="1">
    <location>
        <begin position="12"/>
        <end position="33"/>
    </location>
</feature>
<accession>A0A0M2HMW5</accession>
<keyword evidence="1" id="KW-0812">Transmembrane</keyword>
<dbReference type="AlphaFoldDB" id="A0A0M2HMW5"/>
<evidence type="ECO:0000256" key="1">
    <source>
        <dbReference type="SAM" id="Phobius"/>
    </source>
</evidence>
<evidence type="ECO:0000313" key="3">
    <source>
        <dbReference type="Proteomes" id="UP000034098"/>
    </source>
</evidence>
<keyword evidence="1" id="KW-0472">Membrane</keyword>
<organism evidence="2 3">
    <name type="scientific">Microbacterium trichothecenolyticum</name>
    <name type="common">Aureobacterium trichothecenolyticum</name>
    <dbReference type="NCBI Taxonomy" id="69370"/>
    <lineage>
        <taxon>Bacteria</taxon>
        <taxon>Bacillati</taxon>
        <taxon>Actinomycetota</taxon>
        <taxon>Actinomycetes</taxon>
        <taxon>Micrococcales</taxon>
        <taxon>Microbacteriaceae</taxon>
        <taxon>Microbacterium</taxon>
    </lineage>
</organism>
<dbReference type="Proteomes" id="UP000034098">
    <property type="component" value="Unassembled WGS sequence"/>
</dbReference>
<name>A0A0M2HMW5_MICTR</name>
<keyword evidence="1" id="KW-1133">Transmembrane helix</keyword>
<keyword evidence="3" id="KW-1185">Reference proteome</keyword>
<comment type="caution">
    <text evidence="2">The sequence shown here is derived from an EMBL/GenBank/DDBJ whole genome shotgun (WGS) entry which is preliminary data.</text>
</comment>
<dbReference type="PATRIC" id="fig|69370.6.peg.53"/>
<reference evidence="2 3" key="1">
    <citation type="submission" date="2015-02" db="EMBL/GenBank/DDBJ databases">
        <title>Draft genome sequences of ten Microbacterium spp. with emphasis on heavy metal contaminated environments.</title>
        <authorList>
            <person name="Corretto E."/>
        </authorList>
    </citation>
    <scope>NUCLEOTIDE SEQUENCE [LARGE SCALE GENOMIC DNA]</scope>
    <source>
        <strain evidence="2 3">DSM 8608</strain>
    </source>
</reference>
<gene>
    <name evidence="2" type="ORF">RS82_00052</name>
</gene>
<sequence length="73" mass="7250">MGIPIDLQVTAGVAGIASIAGLLLLLAVMRQLLHGRVRAAARTAAATGVLAAVAFTAALLLGLTPLTEVIPPP</sequence>
<dbReference type="EMBL" id="JYJA01000010">
    <property type="protein sequence ID" value="KJL45772.1"/>
    <property type="molecule type" value="Genomic_DNA"/>
</dbReference>